<protein>
    <recommendedName>
        <fullName evidence="3">dTTP/UTP pyrophosphatase</fullName>
        <shortName evidence="3">dTTPase/UTPase</shortName>
        <ecNumber evidence="3">3.6.1.9</ecNumber>
    </recommendedName>
    <alternativeName>
        <fullName evidence="3">Nucleoside triphosphate pyrophosphatase</fullName>
    </alternativeName>
    <alternativeName>
        <fullName evidence="3">Nucleotide pyrophosphatase</fullName>
        <shortName evidence="3">Nucleotide PPase</shortName>
    </alternativeName>
</protein>
<dbReference type="HAMAP" id="MF_00528">
    <property type="entry name" value="Maf"/>
    <property type="match status" value="1"/>
</dbReference>
<accession>A0ABT9YXJ7</accession>
<gene>
    <name evidence="4" type="ORF">J2S02_001038</name>
</gene>
<dbReference type="CDD" id="cd00555">
    <property type="entry name" value="Maf"/>
    <property type="match status" value="1"/>
</dbReference>
<dbReference type="EMBL" id="JAUSTZ010000002">
    <property type="protein sequence ID" value="MDQ0224709.1"/>
    <property type="molecule type" value="Genomic_DNA"/>
</dbReference>
<proteinExistence type="inferred from homology"/>
<dbReference type="InterPro" id="IPR003697">
    <property type="entry name" value="Maf-like"/>
</dbReference>
<evidence type="ECO:0000256" key="1">
    <source>
        <dbReference type="ARBA" id="ARBA00001968"/>
    </source>
</evidence>
<evidence type="ECO:0000256" key="2">
    <source>
        <dbReference type="ARBA" id="ARBA00022801"/>
    </source>
</evidence>
<feature type="site" description="Important for substrate specificity" evidence="3">
    <location>
        <position position="13"/>
    </location>
</feature>
<evidence type="ECO:0000313" key="4">
    <source>
        <dbReference type="EMBL" id="MDQ0224709.1"/>
    </source>
</evidence>
<dbReference type="InterPro" id="IPR029001">
    <property type="entry name" value="ITPase-like_fam"/>
</dbReference>
<keyword evidence="3" id="KW-0546">Nucleotide metabolism</keyword>
<comment type="caution">
    <text evidence="4">The sequence shown here is derived from an EMBL/GenBank/DDBJ whole genome shotgun (WGS) entry which is preliminary data.</text>
</comment>
<dbReference type="Proteomes" id="UP001232245">
    <property type="component" value="Unassembled WGS sequence"/>
</dbReference>
<keyword evidence="5" id="KW-1185">Reference proteome</keyword>
<feature type="site" description="Important for substrate specificity" evidence="3">
    <location>
        <position position="153"/>
    </location>
</feature>
<dbReference type="RefSeq" id="WP_095302387.1">
    <property type="nucleotide sequence ID" value="NZ_CADEPK010000140.1"/>
</dbReference>
<comment type="catalytic activity">
    <reaction evidence="3">
        <text>UTP + H2O = UMP + diphosphate + H(+)</text>
        <dbReference type="Rhea" id="RHEA:29395"/>
        <dbReference type="ChEBI" id="CHEBI:15377"/>
        <dbReference type="ChEBI" id="CHEBI:15378"/>
        <dbReference type="ChEBI" id="CHEBI:33019"/>
        <dbReference type="ChEBI" id="CHEBI:46398"/>
        <dbReference type="ChEBI" id="CHEBI:57865"/>
        <dbReference type="EC" id="3.6.1.9"/>
    </reaction>
</comment>
<comment type="similarity">
    <text evidence="3">Belongs to the Maf family. YhdE subfamily.</text>
</comment>
<dbReference type="Gene3D" id="3.90.950.10">
    <property type="match status" value="1"/>
</dbReference>
<keyword evidence="2 3" id="KW-0378">Hydrolase</keyword>
<keyword evidence="3" id="KW-0963">Cytoplasm</keyword>
<dbReference type="PANTHER" id="PTHR43213:SF5">
    <property type="entry name" value="BIFUNCTIONAL DTTP_UTP PYROPHOSPHATASE_METHYLTRANSFERASE PROTEIN-RELATED"/>
    <property type="match status" value="1"/>
</dbReference>
<name>A0ABT9YXJ7_9BACI</name>
<comment type="function">
    <text evidence="3">Nucleoside triphosphate pyrophosphatase that hydrolyzes dTTP and UTP. May have a dual role in cell division arrest and in preventing the incorporation of modified nucleotides into cellular nucleic acids.</text>
</comment>
<dbReference type="PIRSF" id="PIRSF006305">
    <property type="entry name" value="Maf"/>
    <property type="match status" value="1"/>
</dbReference>
<comment type="cofactor">
    <cofactor evidence="1 3">
        <name>a divalent metal cation</name>
        <dbReference type="ChEBI" id="CHEBI:60240"/>
    </cofactor>
</comment>
<organism evidence="4 5">
    <name type="scientific">Metabacillus niabensis</name>
    <dbReference type="NCBI Taxonomy" id="324854"/>
    <lineage>
        <taxon>Bacteria</taxon>
        <taxon>Bacillati</taxon>
        <taxon>Bacillota</taxon>
        <taxon>Bacilli</taxon>
        <taxon>Bacillales</taxon>
        <taxon>Bacillaceae</taxon>
        <taxon>Metabacillus</taxon>
    </lineage>
</organism>
<comment type="catalytic activity">
    <reaction evidence="3">
        <text>dTTP + H2O = dTMP + diphosphate + H(+)</text>
        <dbReference type="Rhea" id="RHEA:28534"/>
        <dbReference type="ChEBI" id="CHEBI:15377"/>
        <dbReference type="ChEBI" id="CHEBI:15378"/>
        <dbReference type="ChEBI" id="CHEBI:33019"/>
        <dbReference type="ChEBI" id="CHEBI:37568"/>
        <dbReference type="ChEBI" id="CHEBI:63528"/>
        <dbReference type="EC" id="3.6.1.9"/>
    </reaction>
</comment>
<feature type="site" description="Important for substrate specificity" evidence="3">
    <location>
        <position position="71"/>
    </location>
</feature>
<evidence type="ECO:0000313" key="5">
    <source>
        <dbReference type="Proteomes" id="UP001232245"/>
    </source>
</evidence>
<dbReference type="SUPFAM" id="SSF52972">
    <property type="entry name" value="ITPase-like"/>
    <property type="match status" value="1"/>
</dbReference>
<evidence type="ECO:0000256" key="3">
    <source>
        <dbReference type="HAMAP-Rule" id="MF_00528"/>
    </source>
</evidence>
<dbReference type="NCBIfam" id="TIGR00172">
    <property type="entry name" value="maf"/>
    <property type="match status" value="1"/>
</dbReference>
<dbReference type="PANTHER" id="PTHR43213">
    <property type="entry name" value="BIFUNCTIONAL DTTP/UTP PYROPHOSPHATASE/METHYLTRANSFERASE PROTEIN-RELATED"/>
    <property type="match status" value="1"/>
</dbReference>
<dbReference type="EC" id="3.6.1.9" evidence="3"/>
<comment type="subcellular location">
    <subcellularLocation>
        <location evidence="3">Cytoplasm</location>
    </subcellularLocation>
</comment>
<comment type="caution">
    <text evidence="3">Lacks conserved residue(s) required for the propagation of feature annotation.</text>
</comment>
<reference evidence="4 5" key="1">
    <citation type="submission" date="2023-07" db="EMBL/GenBank/DDBJ databases">
        <title>Genomic Encyclopedia of Type Strains, Phase IV (KMG-IV): sequencing the most valuable type-strain genomes for metagenomic binning, comparative biology and taxonomic classification.</title>
        <authorList>
            <person name="Goeker M."/>
        </authorList>
    </citation>
    <scope>NUCLEOTIDE SEQUENCE [LARGE SCALE GENOMIC DNA]</scope>
    <source>
        <strain evidence="4 5">DSM 17723</strain>
    </source>
</reference>
<sequence>MNTNLILASASPRRKELLELLQIPFKVIPSEVEEKVDETLHPEEMVKLLAQQKAEYVAKSNQNAYVIGSDTLVVFDGQMLGKPVDKNHAIEILQKLSGKTHEVYTGVSIIYGSQIRSFTEKTAVTFYPLSNKEIEDYVSTGEPMDKAGGYGIQGYGSLLVNKISGDYYAVVGLPIARLKRELEIVGVFSN</sequence>
<dbReference type="Pfam" id="PF02545">
    <property type="entry name" value="Maf"/>
    <property type="match status" value="1"/>
</dbReference>
<feature type="active site" description="Proton acceptor" evidence="3">
    <location>
        <position position="70"/>
    </location>
</feature>